<feature type="transmembrane region" description="Helical" evidence="2">
    <location>
        <begin position="64"/>
        <end position="88"/>
    </location>
</feature>
<keyword evidence="2" id="KW-0472">Membrane</keyword>
<accession>A0A2T7P5V2</accession>
<evidence type="ECO:0000256" key="2">
    <source>
        <dbReference type="SAM" id="Phobius"/>
    </source>
</evidence>
<gene>
    <name evidence="3" type="ORF">C0Q70_11392</name>
</gene>
<comment type="similarity">
    <text evidence="1">Belongs to the apolipoprotein L family.</text>
</comment>
<dbReference type="GO" id="GO:0016020">
    <property type="term" value="C:membrane"/>
    <property type="evidence" value="ECO:0007669"/>
    <property type="project" value="TreeGrafter"/>
</dbReference>
<dbReference type="OrthoDB" id="5976428at2759"/>
<proteinExistence type="inferred from homology"/>
<organism evidence="3 4">
    <name type="scientific">Pomacea canaliculata</name>
    <name type="common">Golden apple snail</name>
    <dbReference type="NCBI Taxonomy" id="400727"/>
    <lineage>
        <taxon>Eukaryota</taxon>
        <taxon>Metazoa</taxon>
        <taxon>Spiralia</taxon>
        <taxon>Lophotrochozoa</taxon>
        <taxon>Mollusca</taxon>
        <taxon>Gastropoda</taxon>
        <taxon>Caenogastropoda</taxon>
        <taxon>Architaenioglossa</taxon>
        <taxon>Ampullarioidea</taxon>
        <taxon>Ampullariidae</taxon>
        <taxon>Pomacea</taxon>
    </lineage>
</organism>
<dbReference type="PANTHER" id="PTHR14096">
    <property type="entry name" value="APOLIPOPROTEIN L"/>
    <property type="match status" value="1"/>
</dbReference>
<dbReference type="InterPro" id="IPR008405">
    <property type="entry name" value="ApoL"/>
</dbReference>
<dbReference type="Pfam" id="PF05461">
    <property type="entry name" value="ApoL"/>
    <property type="match status" value="2"/>
</dbReference>
<keyword evidence="4" id="KW-1185">Reference proteome</keyword>
<dbReference type="GO" id="GO:0042157">
    <property type="term" value="P:lipoprotein metabolic process"/>
    <property type="evidence" value="ECO:0007669"/>
    <property type="project" value="InterPro"/>
</dbReference>
<feature type="transmembrane region" description="Helical" evidence="2">
    <location>
        <begin position="32"/>
        <end position="58"/>
    </location>
</feature>
<name>A0A2T7P5V2_POMCA</name>
<evidence type="ECO:0000313" key="4">
    <source>
        <dbReference type="Proteomes" id="UP000245119"/>
    </source>
</evidence>
<keyword evidence="2" id="KW-0812">Transmembrane</keyword>
<comment type="caution">
    <text evidence="3">The sequence shown here is derived from an EMBL/GenBank/DDBJ whole genome shotgun (WGS) entry which is preliminary data.</text>
</comment>
<reference evidence="3 4" key="1">
    <citation type="submission" date="2018-04" db="EMBL/GenBank/DDBJ databases">
        <title>The genome of golden apple snail Pomacea canaliculata provides insight into stress tolerance and invasive adaptation.</title>
        <authorList>
            <person name="Liu C."/>
            <person name="Liu B."/>
            <person name="Ren Y."/>
            <person name="Zhang Y."/>
            <person name="Wang H."/>
            <person name="Li S."/>
            <person name="Jiang F."/>
            <person name="Yin L."/>
            <person name="Zhang G."/>
            <person name="Qian W."/>
            <person name="Fan W."/>
        </authorList>
    </citation>
    <scope>NUCLEOTIDE SEQUENCE [LARGE SCALE GENOMIC DNA]</scope>
    <source>
        <strain evidence="3">SZHN2017</strain>
        <tissue evidence="3">Muscle</tissue>
    </source>
</reference>
<sequence length="503" mass="52566">MTGKDHLKFEARILRKIIRGIMKELDDHHKNVNIATATGSAASVVGGVLTVAGAILAIPTAGLSLAVVGGGAILAGAGGAVCLGASIVERIIQKHNLSDVQTRWEQFQRDLAIYYTDCYGSEEVTQDILTIVGKIIDGVMEAKQGYQLIQGSVATVEALRVGALGGRLAAGASRVGSIVEASAVGGVAVLGSKAVGRAFLVLNVVLIPISLVDLVRSASAANSGERSAASSRLERLADFLDKQNNMEGKQALLREAGILREIIRRIIKDLDEAHKNINIANATASAISLIGGVMTVGGAILAIPTAGLSLSVAGAGALVAGAGGVVGLTASIVEHIIQKHNLYEVQQRWEQFQRDFAVHYTNQYGSEEVPLNILDIVGKIINDVMDVRRGYSLIKDGIAATRAVKAGRVGSKLATGVSKVGGMFRTGAMGGVASLGTKAVGKVFFVVNVVLIPVSLVDLVRSASAISSRKPSMASSKLEKMADFLDRVANDELYNHQNPRAPT</sequence>
<keyword evidence="2" id="KW-1133">Transmembrane helix</keyword>
<dbReference type="Proteomes" id="UP000245119">
    <property type="component" value="Linkage Group LG6"/>
</dbReference>
<evidence type="ECO:0000256" key="1">
    <source>
        <dbReference type="ARBA" id="ARBA00010090"/>
    </source>
</evidence>
<evidence type="ECO:0000313" key="3">
    <source>
        <dbReference type="EMBL" id="PVD28797.1"/>
    </source>
</evidence>
<protein>
    <submittedName>
        <fullName evidence="3">Uncharacterized protein</fullName>
    </submittedName>
</protein>
<feature type="transmembrane region" description="Helical" evidence="2">
    <location>
        <begin position="284"/>
        <end position="304"/>
    </location>
</feature>
<feature type="transmembrane region" description="Helical" evidence="2">
    <location>
        <begin position="310"/>
        <end position="333"/>
    </location>
</feature>
<dbReference type="AlphaFoldDB" id="A0A2T7P5V2"/>
<dbReference type="EMBL" id="PZQS01000006">
    <property type="protein sequence ID" value="PVD28797.1"/>
    <property type="molecule type" value="Genomic_DNA"/>
</dbReference>
<dbReference type="GO" id="GO:0006869">
    <property type="term" value="P:lipid transport"/>
    <property type="evidence" value="ECO:0007669"/>
    <property type="project" value="InterPro"/>
</dbReference>
<dbReference type="GO" id="GO:0008289">
    <property type="term" value="F:lipid binding"/>
    <property type="evidence" value="ECO:0007669"/>
    <property type="project" value="InterPro"/>
</dbReference>
<dbReference type="GO" id="GO:0005576">
    <property type="term" value="C:extracellular region"/>
    <property type="evidence" value="ECO:0007669"/>
    <property type="project" value="InterPro"/>
</dbReference>
<dbReference type="PANTHER" id="PTHR14096:SF28">
    <property type="entry name" value="APOLIPOPROTEIN L, 1-RELATED"/>
    <property type="match status" value="1"/>
</dbReference>